<evidence type="ECO:0000256" key="3">
    <source>
        <dbReference type="ARBA" id="ARBA00022723"/>
    </source>
</evidence>
<dbReference type="InterPro" id="IPR036010">
    <property type="entry name" value="2Fe-2S_ferredoxin-like_sf"/>
</dbReference>
<dbReference type="SUPFAM" id="SSF63380">
    <property type="entry name" value="Riboflavin synthase domain-like"/>
    <property type="match status" value="1"/>
</dbReference>
<dbReference type="InterPro" id="IPR017938">
    <property type="entry name" value="Riboflavin_synthase-like_b-brl"/>
</dbReference>
<feature type="domain" description="2Fe-2S ferredoxin-type" evidence="7">
    <location>
        <begin position="233"/>
        <end position="318"/>
    </location>
</feature>
<keyword evidence="10" id="KW-1185">Reference proteome</keyword>
<dbReference type="PROSITE" id="PS00197">
    <property type="entry name" value="2FE2S_FER_1"/>
    <property type="match status" value="1"/>
</dbReference>
<evidence type="ECO:0000256" key="6">
    <source>
        <dbReference type="ARBA" id="ARBA00023014"/>
    </source>
</evidence>
<dbReference type="GO" id="GO:0016491">
    <property type="term" value="F:oxidoreductase activity"/>
    <property type="evidence" value="ECO:0007669"/>
    <property type="project" value="UniProtKB-KW"/>
</dbReference>
<dbReference type="EMBL" id="CP067393">
    <property type="protein sequence ID" value="QQP86142.1"/>
    <property type="molecule type" value="Genomic_DNA"/>
</dbReference>
<organism evidence="9 10">
    <name type="scientific">Entomomonas asaccharolytica</name>
    <dbReference type="NCBI Taxonomy" id="2785331"/>
    <lineage>
        <taxon>Bacteria</taxon>
        <taxon>Pseudomonadati</taxon>
        <taxon>Pseudomonadota</taxon>
        <taxon>Gammaproteobacteria</taxon>
        <taxon>Pseudomonadales</taxon>
        <taxon>Pseudomonadaceae</taxon>
        <taxon>Entomomonas</taxon>
    </lineage>
</organism>
<dbReference type="InterPro" id="IPR017927">
    <property type="entry name" value="FAD-bd_FR_type"/>
</dbReference>
<accession>A0A974NGL6</accession>
<dbReference type="CDD" id="cd06185">
    <property type="entry name" value="PDR_like"/>
    <property type="match status" value="1"/>
</dbReference>
<dbReference type="PROSITE" id="PS51085">
    <property type="entry name" value="2FE2S_FER_2"/>
    <property type="match status" value="1"/>
</dbReference>
<dbReference type="Gene3D" id="3.10.20.30">
    <property type="match status" value="1"/>
</dbReference>
<dbReference type="PANTHER" id="PTHR47354:SF1">
    <property type="entry name" value="CARNITINE MONOOXYGENASE REDUCTASE SUBUNIT"/>
    <property type="match status" value="1"/>
</dbReference>
<gene>
    <name evidence="9" type="ORF">JHT90_02500</name>
</gene>
<feature type="domain" description="FAD-binding FR-type" evidence="8">
    <location>
        <begin position="1"/>
        <end position="103"/>
    </location>
</feature>
<dbReference type="PROSITE" id="PS51384">
    <property type="entry name" value="FAD_FR"/>
    <property type="match status" value="1"/>
</dbReference>
<dbReference type="InterPro" id="IPR001041">
    <property type="entry name" value="2Fe-2S_ferredoxin-type"/>
</dbReference>
<dbReference type="PANTHER" id="PTHR47354">
    <property type="entry name" value="NADH OXIDOREDUCTASE HCR"/>
    <property type="match status" value="1"/>
</dbReference>
<dbReference type="PRINTS" id="PR00409">
    <property type="entry name" value="PHDIOXRDTASE"/>
</dbReference>
<evidence type="ECO:0000256" key="4">
    <source>
        <dbReference type="ARBA" id="ARBA00023002"/>
    </source>
</evidence>
<dbReference type="Proteomes" id="UP000595278">
    <property type="component" value="Chromosome"/>
</dbReference>
<dbReference type="RefSeq" id="WP_201093691.1">
    <property type="nucleotide sequence ID" value="NZ_CP067393.1"/>
</dbReference>
<evidence type="ECO:0000313" key="10">
    <source>
        <dbReference type="Proteomes" id="UP000595278"/>
    </source>
</evidence>
<evidence type="ECO:0000259" key="8">
    <source>
        <dbReference type="PROSITE" id="PS51384"/>
    </source>
</evidence>
<evidence type="ECO:0000256" key="1">
    <source>
        <dbReference type="ARBA" id="ARBA00022630"/>
    </source>
</evidence>
<keyword evidence="4" id="KW-0560">Oxidoreductase</keyword>
<keyword evidence="5" id="KW-0408">Iron</keyword>
<proteinExistence type="predicted"/>
<dbReference type="InterPro" id="IPR050415">
    <property type="entry name" value="MRET"/>
</dbReference>
<dbReference type="SUPFAM" id="SSF52343">
    <property type="entry name" value="Ferredoxin reductase-like, C-terminal NADP-linked domain"/>
    <property type="match status" value="1"/>
</dbReference>
<dbReference type="Pfam" id="PF00175">
    <property type="entry name" value="NAD_binding_1"/>
    <property type="match status" value="1"/>
</dbReference>
<dbReference type="KEGG" id="eaz:JHT90_02500"/>
<dbReference type="SUPFAM" id="SSF54292">
    <property type="entry name" value="2Fe-2S ferredoxin-like"/>
    <property type="match status" value="1"/>
</dbReference>
<dbReference type="InterPro" id="IPR001433">
    <property type="entry name" value="OxRdtase_FAD/NAD-bd"/>
</dbReference>
<evidence type="ECO:0000256" key="5">
    <source>
        <dbReference type="ARBA" id="ARBA00023004"/>
    </source>
</evidence>
<dbReference type="Gene3D" id="3.40.50.80">
    <property type="entry name" value="Nucleotide-binding domain of ferredoxin-NADP reductase (FNR) module"/>
    <property type="match status" value="1"/>
</dbReference>
<evidence type="ECO:0000259" key="7">
    <source>
        <dbReference type="PROSITE" id="PS51085"/>
    </source>
</evidence>
<sequence>MTKQKAFVSDLQKEAEGILGIKLRPIKGTYLAPFTPGAHIDLYLPNQLVRSYALVNSPDERDHYRLAVLYDRYSRGGSAYIHQLMHIDEQIDISLPRNNFPLNEQAEHTVLIAGGIGIPPIFCMLNRLLKLGRSVELVYCTRSRAETAFLDELEKLNVKITWHFDDEMQSYPDFEKYLVGHSKDTHFYCCGPVSMQRAFDQVCKKFGYMHLHNELFTAGDLVVGDSKKIPHSYQVYLAKSNKTFEVMVGKSLLDTFLENGIELDYVCRGGVCGSCKTTVLEGIPDHHDGVLSDEEKQANNVMMICVSGCKSGKLVLDL</sequence>
<dbReference type="Gene3D" id="2.40.30.10">
    <property type="entry name" value="Translation factors"/>
    <property type="match status" value="1"/>
</dbReference>
<name>A0A974NGL6_9GAMM</name>
<evidence type="ECO:0000313" key="9">
    <source>
        <dbReference type="EMBL" id="QQP86142.1"/>
    </source>
</evidence>
<dbReference type="InterPro" id="IPR039261">
    <property type="entry name" value="FNR_nucleotide-bd"/>
</dbReference>
<evidence type="ECO:0000256" key="2">
    <source>
        <dbReference type="ARBA" id="ARBA00022714"/>
    </source>
</evidence>
<dbReference type="GO" id="GO:0051537">
    <property type="term" value="F:2 iron, 2 sulfur cluster binding"/>
    <property type="evidence" value="ECO:0007669"/>
    <property type="project" value="UniProtKB-KW"/>
</dbReference>
<keyword evidence="3" id="KW-0479">Metal-binding</keyword>
<dbReference type="InterPro" id="IPR006058">
    <property type="entry name" value="2Fe2S_fd_BS"/>
</dbReference>
<dbReference type="InterPro" id="IPR012675">
    <property type="entry name" value="Beta-grasp_dom_sf"/>
</dbReference>
<dbReference type="Pfam" id="PF00111">
    <property type="entry name" value="Fer2"/>
    <property type="match status" value="1"/>
</dbReference>
<dbReference type="CDD" id="cd00207">
    <property type="entry name" value="fer2"/>
    <property type="match status" value="1"/>
</dbReference>
<keyword evidence="6" id="KW-0411">Iron-sulfur</keyword>
<dbReference type="AlphaFoldDB" id="A0A974NGL6"/>
<keyword evidence="2" id="KW-0001">2Fe-2S</keyword>
<dbReference type="GO" id="GO:0046872">
    <property type="term" value="F:metal ion binding"/>
    <property type="evidence" value="ECO:0007669"/>
    <property type="project" value="UniProtKB-KW"/>
</dbReference>
<reference evidence="9 10" key="1">
    <citation type="submission" date="2021-01" db="EMBL/GenBank/DDBJ databases">
        <title>Entomomonas sp. F2A isolated from a house cricket (Acheta domesticus).</title>
        <authorList>
            <person name="Spergser J."/>
            <person name="Busse H.-J."/>
        </authorList>
    </citation>
    <scope>NUCLEOTIDE SEQUENCE [LARGE SCALE GENOMIC DNA]</scope>
    <source>
        <strain evidence="9 10">F2A</strain>
    </source>
</reference>
<keyword evidence="1" id="KW-0285">Flavoprotein</keyword>
<protein>
    <submittedName>
        <fullName evidence="9">Oxidoreductase</fullName>
    </submittedName>
</protein>